<dbReference type="AlphaFoldDB" id="A0A211ZNE5"/>
<dbReference type="InterPro" id="IPR050109">
    <property type="entry name" value="HTH-type_TetR-like_transc_reg"/>
</dbReference>
<feature type="DNA-binding region" description="H-T-H motif" evidence="2">
    <location>
        <begin position="34"/>
        <end position="53"/>
    </location>
</feature>
<name>A0A211ZNE5_9PROT</name>
<evidence type="ECO:0000259" key="3">
    <source>
        <dbReference type="PROSITE" id="PS50977"/>
    </source>
</evidence>
<comment type="caution">
    <text evidence="4">The sequence shown here is derived from an EMBL/GenBank/DDBJ whole genome shotgun (WGS) entry which is preliminary data.</text>
</comment>
<dbReference type="OrthoDB" id="9809265at2"/>
<dbReference type="PANTHER" id="PTHR30055">
    <property type="entry name" value="HTH-TYPE TRANSCRIPTIONAL REGULATOR RUTR"/>
    <property type="match status" value="1"/>
</dbReference>
<protein>
    <recommendedName>
        <fullName evidence="3">HTH tetR-type domain-containing protein</fullName>
    </recommendedName>
</protein>
<evidence type="ECO:0000313" key="4">
    <source>
        <dbReference type="EMBL" id="OWJ66781.1"/>
    </source>
</evidence>
<accession>A0A211ZNE5</accession>
<dbReference type="Gene3D" id="1.10.357.10">
    <property type="entry name" value="Tetracycline Repressor, domain 2"/>
    <property type="match status" value="1"/>
</dbReference>
<proteinExistence type="predicted"/>
<dbReference type="PROSITE" id="PS50977">
    <property type="entry name" value="HTH_TETR_2"/>
    <property type="match status" value="1"/>
</dbReference>
<evidence type="ECO:0000256" key="2">
    <source>
        <dbReference type="PROSITE-ProRule" id="PRU00335"/>
    </source>
</evidence>
<sequence>MQPVFADADIDSKRDAILKATLELVAERGFHDTPMSQVAKRSGASPGVIYHYFASKDELIRDLYREVKAVKARAMLQGGADGASPKAAFKQTWRNAYDFYRTHRLEARFLEQYENSPYHCPTDLQELAKEDENFAILARRLGFVDGGSPFKPLPTEIVYDLSFGTAARLARRAPDTPLDDATLDDIAEGCWRAVARNP</sequence>
<dbReference type="PRINTS" id="PR00455">
    <property type="entry name" value="HTHTETR"/>
</dbReference>
<organism evidence="4 5">
    <name type="scientific">Inquilinus limosus</name>
    <dbReference type="NCBI Taxonomy" id="171674"/>
    <lineage>
        <taxon>Bacteria</taxon>
        <taxon>Pseudomonadati</taxon>
        <taxon>Pseudomonadota</taxon>
        <taxon>Alphaproteobacteria</taxon>
        <taxon>Rhodospirillales</taxon>
        <taxon>Rhodospirillaceae</taxon>
        <taxon>Inquilinus</taxon>
    </lineage>
</organism>
<dbReference type="InterPro" id="IPR009057">
    <property type="entry name" value="Homeodomain-like_sf"/>
</dbReference>
<evidence type="ECO:0000256" key="1">
    <source>
        <dbReference type="ARBA" id="ARBA00023125"/>
    </source>
</evidence>
<reference evidence="5" key="1">
    <citation type="submission" date="2017-05" db="EMBL/GenBank/DDBJ databases">
        <authorList>
            <person name="Macchi M."/>
            <person name="Festa S."/>
            <person name="Coppotelli B.M."/>
            <person name="Morelli I.S."/>
        </authorList>
    </citation>
    <scope>NUCLEOTIDE SEQUENCE [LARGE SCALE GENOMIC DNA]</scope>
    <source>
        <strain evidence="5">I</strain>
    </source>
</reference>
<keyword evidence="5" id="KW-1185">Reference proteome</keyword>
<dbReference type="EMBL" id="NHON01000019">
    <property type="protein sequence ID" value="OWJ66781.1"/>
    <property type="molecule type" value="Genomic_DNA"/>
</dbReference>
<feature type="domain" description="HTH tetR-type" evidence="3">
    <location>
        <begin position="11"/>
        <end position="71"/>
    </location>
</feature>
<dbReference type="SUPFAM" id="SSF46689">
    <property type="entry name" value="Homeodomain-like"/>
    <property type="match status" value="1"/>
</dbReference>
<dbReference type="Proteomes" id="UP000196655">
    <property type="component" value="Unassembled WGS sequence"/>
</dbReference>
<dbReference type="GO" id="GO:0003677">
    <property type="term" value="F:DNA binding"/>
    <property type="evidence" value="ECO:0007669"/>
    <property type="project" value="UniProtKB-UniRule"/>
</dbReference>
<evidence type="ECO:0000313" key="5">
    <source>
        <dbReference type="Proteomes" id="UP000196655"/>
    </source>
</evidence>
<dbReference type="InterPro" id="IPR001647">
    <property type="entry name" value="HTH_TetR"/>
</dbReference>
<keyword evidence="1 2" id="KW-0238">DNA-binding</keyword>
<dbReference type="Pfam" id="PF22604">
    <property type="entry name" value="TetR_HI_0893_C"/>
    <property type="match status" value="1"/>
</dbReference>
<dbReference type="InterPro" id="IPR054422">
    <property type="entry name" value="TetR-like_HI_0893_C"/>
</dbReference>
<gene>
    <name evidence="4" type="ORF">BWR60_12710</name>
</gene>
<dbReference type="STRING" id="1122125.GCA_000423185_06862"/>
<dbReference type="Pfam" id="PF00440">
    <property type="entry name" value="TetR_N"/>
    <property type="match status" value="1"/>
</dbReference>